<evidence type="ECO:0000313" key="4">
    <source>
        <dbReference type="Proteomes" id="UP000604046"/>
    </source>
</evidence>
<reference evidence="3" key="1">
    <citation type="submission" date="2021-02" db="EMBL/GenBank/DDBJ databases">
        <authorList>
            <person name="Dougan E. K."/>
            <person name="Rhodes N."/>
            <person name="Thang M."/>
            <person name="Chan C."/>
        </authorList>
    </citation>
    <scope>NUCLEOTIDE SEQUENCE</scope>
</reference>
<sequence length="329" mass="34859">MGRNGWRHQGQQQPWSYWQGAWSPRKAPWKAQPDGQDAAAGRGKNPFPTYDGKKPSPSEPSRPLVETVDCKEAAFMREHKRYSSAMLKIEQDLQEALQQQEAARLKVREVAMGAQPAADMGSLAESQEWENMMRNAMEDLEPASPMTGVLERALLQQAPPLSTGQSAARTPCPVVAVPVQESASAAPVMNAYTANSPGPCLKDPYMSSPSGGLGRTLQSRQSSPAGVPSHPASGPLGGRKSPHAPRAKVSVKEATKSAPSHQPPEASLRAKLQAKRAALQPFGVEPATAPPVAQSSGPGTVSSAALELSDSDLEERPLSSLGPPLGGME</sequence>
<gene>
    <name evidence="3" type="ORF">SNAT2548_LOCUS14802</name>
</gene>
<dbReference type="EMBL" id="CAJNDS010001780">
    <property type="protein sequence ID" value="CAE7279179.1"/>
    <property type="molecule type" value="Genomic_DNA"/>
</dbReference>
<evidence type="ECO:0000256" key="2">
    <source>
        <dbReference type="SAM" id="MobiDB-lite"/>
    </source>
</evidence>
<comment type="caution">
    <text evidence="3">The sequence shown here is derived from an EMBL/GenBank/DDBJ whole genome shotgun (WGS) entry which is preliminary data.</text>
</comment>
<keyword evidence="1" id="KW-0175">Coiled coil</keyword>
<feature type="coiled-coil region" evidence="1">
    <location>
        <begin position="79"/>
        <end position="106"/>
    </location>
</feature>
<feature type="region of interest" description="Disordered" evidence="2">
    <location>
        <begin position="1"/>
        <end position="65"/>
    </location>
</feature>
<organism evidence="3 4">
    <name type="scientific">Symbiodinium natans</name>
    <dbReference type="NCBI Taxonomy" id="878477"/>
    <lineage>
        <taxon>Eukaryota</taxon>
        <taxon>Sar</taxon>
        <taxon>Alveolata</taxon>
        <taxon>Dinophyceae</taxon>
        <taxon>Suessiales</taxon>
        <taxon>Symbiodiniaceae</taxon>
        <taxon>Symbiodinium</taxon>
    </lineage>
</organism>
<dbReference type="Proteomes" id="UP000604046">
    <property type="component" value="Unassembled WGS sequence"/>
</dbReference>
<dbReference type="AlphaFoldDB" id="A0A812MUL5"/>
<evidence type="ECO:0000313" key="3">
    <source>
        <dbReference type="EMBL" id="CAE7279179.1"/>
    </source>
</evidence>
<proteinExistence type="predicted"/>
<evidence type="ECO:0000256" key="1">
    <source>
        <dbReference type="SAM" id="Coils"/>
    </source>
</evidence>
<accession>A0A812MUL5</accession>
<feature type="region of interest" description="Disordered" evidence="2">
    <location>
        <begin position="202"/>
        <end position="329"/>
    </location>
</feature>
<name>A0A812MUL5_9DINO</name>
<feature type="compositionally biased region" description="Low complexity" evidence="2">
    <location>
        <begin position="269"/>
        <end position="280"/>
    </location>
</feature>
<protein>
    <submittedName>
        <fullName evidence="3">Uncharacterized protein</fullName>
    </submittedName>
</protein>
<keyword evidence="4" id="KW-1185">Reference proteome</keyword>